<gene>
    <name evidence="2" type="ORF">RYS15_14675</name>
</gene>
<evidence type="ECO:0000313" key="3">
    <source>
        <dbReference type="Proteomes" id="UP001269819"/>
    </source>
</evidence>
<dbReference type="Pfam" id="PF13946">
    <property type="entry name" value="DUF4214"/>
    <property type="match status" value="2"/>
</dbReference>
<sequence>MFNPDERGVIRTYIAVTGEPPTQEQLEAAFDFTNLQALTTELVSARPAQGDAAFVTSLYEHLLNRTPGAEELGYWVGLLSGDGIGKARLAVEFQNSAAVDASGTGGLLDDSLALTPVNGQFSTSVPDNGDDVFSGDERQVIQAYVALTGEPPSQAELEAVFEGYSNFDDLCKDLAVEHSGLSNSGFVTMLYQNLLSREPDSEGVAYWTSLLEGGALNPVSRGLLAADFQYVAWLNADSEAGLVDGSGGLTPTGERFHSCNGIERPDPLWEVDYVYLMSDHVGEELTLDVGTGETSALVFDGYSGDPVSVRNFTQDQDGEAGNLIAGVDALDFNDFLQTEVEFGTVCRPIRRAPIEFEDSGSGLNGNTVSIITFQGSGERPDQSWENLMAEDLIALLNGTEAYGDDANTSAFGGYDAANGKVAMDDNLGGIEGNINSHIFMVEDGDNAGAYKIFHVTSTRVDDSEAGAFDASARLVGALDLGTSLSTNELDMEASLVGSTEWLAETSAEPG</sequence>
<feature type="domain" description="DUF4214" evidence="1">
    <location>
        <begin position="51"/>
        <end position="97"/>
    </location>
</feature>
<feature type="domain" description="DUF4214" evidence="1">
    <location>
        <begin position="179"/>
        <end position="215"/>
    </location>
</feature>
<dbReference type="InterPro" id="IPR025282">
    <property type="entry name" value="DUF4214"/>
</dbReference>
<protein>
    <submittedName>
        <fullName evidence="2">DUF4214 domain-containing protein</fullName>
    </submittedName>
</protein>
<keyword evidence="3" id="KW-1185">Reference proteome</keyword>
<dbReference type="Proteomes" id="UP001269819">
    <property type="component" value="Unassembled WGS sequence"/>
</dbReference>
<evidence type="ECO:0000313" key="2">
    <source>
        <dbReference type="EMBL" id="MDV2079931.1"/>
    </source>
</evidence>
<comment type="caution">
    <text evidence="2">The sequence shown here is derived from an EMBL/GenBank/DDBJ whole genome shotgun (WGS) entry which is preliminary data.</text>
</comment>
<name>A0ABU3W0B3_9GAMM</name>
<proteinExistence type="predicted"/>
<dbReference type="EMBL" id="JAWIIJ010000010">
    <property type="protein sequence ID" value="MDV2079931.1"/>
    <property type="molecule type" value="Genomic_DNA"/>
</dbReference>
<evidence type="ECO:0000259" key="1">
    <source>
        <dbReference type="Pfam" id="PF13946"/>
    </source>
</evidence>
<organism evidence="2 3">
    <name type="scientific">Marinobacter xestospongiae</name>
    <dbReference type="NCBI Taxonomy" id="994319"/>
    <lineage>
        <taxon>Bacteria</taxon>
        <taxon>Pseudomonadati</taxon>
        <taxon>Pseudomonadota</taxon>
        <taxon>Gammaproteobacteria</taxon>
        <taxon>Pseudomonadales</taxon>
        <taxon>Marinobacteraceae</taxon>
        <taxon>Marinobacter</taxon>
    </lineage>
</organism>
<reference evidence="2 3" key="1">
    <citation type="submission" date="2023-10" db="EMBL/GenBank/DDBJ databases">
        <title>Characteristics and mechanism of a salt-tolerant marine origin heterotrophic nitrifying- aerobic denitrifying bacteria Marinobacter xestospongiae HN1.</title>
        <authorList>
            <person name="Qi R."/>
        </authorList>
    </citation>
    <scope>NUCLEOTIDE SEQUENCE [LARGE SCALE GENOMIC DNA]</scope>
    <source>
        <strain evidence="2 3">HN1</strain>
    </source>
</reference>
<dbReference type="RefSeq" id="WP_316974408.1">
    <property type="nucleotide sequence ID" value="NZ_JAWIIJ010000010.1"/>
</dbReference>
<accession>A0ABU3W0B3</accession>